<accession>A0A9N7V0R9</accession>
<evidence type="ECO:0000256" key="1">
    <source>
        <dbReference type="SAM" id="MobiDB-lite"/>
    </source>
</evidence>
<reference evidence="2" key="1">
    <citation type="submission" date="2020-03" db="EMBL/GenBank/DDBJ databases">
        <authorList>
            <person name="Weist P."/>
        </authorList>
    </citation>
    <scope>NUCLEOTIDE SEQUENCE</scope>
</reference>
<keyword evidence="3" id="KW-1185">Reference proteome</keyword>
<proteinExistence type="predicted"/>
<name>A0A9N7V0R9_PLEPL</name>
<comment type="caution">
    <text evidence="2">The sequence shown here is derived from an EMBL/GenBank/DDBJ whole genome shotgun (WGS) entry which is preliminary data.</text>
</comment>
<protein>
    <submittedName>
        <fullName evidence="2">Uncharacterized protein</fullName>
    </submittedName>
</protein>
<dbReference type="AlphaFoldDB" id="A0A9N7V0R9"/>
<dbReference type="Proteomes" id="UP001153269">
    <property type="component" value="Unassembled WGS sequence"/>
</dbReference>
<feature type="region of interest" description="Disordered" evidence="1">
    <location>
        <begin position="1"/>
        <end position="22"/>
    </location>
</feature>
<gene>
    <name evidence="2" type="ORF">PLEPLA_LOCUS29651</name>
</gene>
<sequence>MADMTKPQSEAKMSPPPPGLEGLEVSVQWVQGTGLLGTLLSEKQDAMTASRIQEASKNLRVSEEDEDRKPHRQNLVQICKEIITRAARGESDEGYVSCSPLPPHCSA</sequence>
<dbReference type="EMBL" id="CADEAL010002746">
    <property type="protein sequence ID" value="CAB1441934.1"/>
    <property type="molecule type" value="Genomic_DNA"/>
</dbReference>
<evidence type="ECO:0000313" key="3">
    <source>
        <dbReference type="Proteomes" id="UP001153269"/>
    </source>
</evidence>
<organism evidence="2 3">
    <name type="scientific">Pleuronectes platessa</name>
    <name type="common">European plaice</name>
    <dbReference type="NCBI Taxonomy" id="8262"/>
    <lineage>
        <taxon>Eukaryota</taxon>
        <taxon>Metazoa</taxon>
        <taxon>Chordata</taxon>
        <taxon>Craniata</taxon>
        <taxon>Vertebrata</taxon>
        <taxon>Euteleostomi</taxon>
        <taxon>Actinopterygii</taxon>
        <taxon>Neopterygii</taxon>
        <taxon>Teleostei</taxon>
        <taxon>Neoteleostei</taxon>
        <taxon>Acanthomorphata</taxon>
        <taxon>Carangaria</taxon>
        <taxon>Pleuronectiformes</taxon>
        <taxon>Pleuronectoidei</taxon>
        <taxon>Pleuronectidae</taxon>
        <taxon>Pleuronectes</taxon>
    </lineage>
</organism>
<evidence type="ECO:0000313" key="2">
    <source>
        <dbReference type="EMBL" id="CAB1441934.1"/>
    </source>
</evidence>